<dbReference type="InterPro" id="IPR036425">
    <property type="entry name" value="MoaB/Mog-like_dom_sf"/>
</dbReference>
<keyword evidence="16" id="KW-1185">Reference proteome</keyword>
<dbReference type="SUPFAM" id="SSF63882">
    <property type="entry name" value="MoeA N-terminal region -like"/>
    <property type="match status" value="1"/>
</dbReference>
<dbReference type="NCBIfam" id="TIGR00177">
    <property type="entry name" value="molyb_syn"/>
    <property type="match status" value="1"/>
</dbReference>
<dbReference type="NCBIfam" id="NF045515">
    <property type="entry name" value="Glp_gephyrin"/>
    <property type="match status" value="1"/>
</dbReference>
<dbReference type="Gene3D" id="3.90.105.10">
    <property type="entry name" value="Molybdopterin biosynthesis moea protein, domain 2"/>
    <property type="match status" value="1"/>
</dbReference>
<dbReference type="STRING" id="1765967.BW247_04130"/>
<dbReference type="GO" id="GO:0006777">
    <property type="term" value="P:Mo-molybdopterin cofactor biosynthetic process"/>
    <property type="evidence" value="ECO:0007669"/>
    <property type="project" value="UniProtKB-UniRule"/>
</dbReference>
<dbReference type="PANTHER" id="PTHR10192">
    <property type="entry name" value="MOLYBDOPTERIN BIOSYNTHESIS PROTEIN"/>
    <property type="match status" value="1"/>
</dbReference>
<dbReference type="PANTHER" id="PTHR10192:SF5">
    <property type="entry name" value="GEPHYRIN"/>
    <property type="match status" value="1"/>
</dbReference>
<dbReference type="AlphaFoldDB" id="A0A1P8UEZ5"/>
<keyword evidence="11 13" id="KW-0501">Molybdenum cofactor biosynthesis</keyword>
<accession>A0A1P8UEZ5</accession>
<dbReference type="Pfam" id="PF03453">
    <property type="entry name" value="MoeA_N"/>
    <property type="match status" value="1"/>
</dbReference>
<evidence type="ECO:0000256" key="6">
    <source>
        <dbReference type="ARBA" id="ARBA00021108"/>
    </source>
</evidence>
<evidence type="ECO:0000256" key="5">
    <source>
        <dbReference type="ARBA" id="ARBA00013269"/>
    </source>
</evidence>
<evidence type="ECO:0000256" key="3">
    <source>
        <dbReference type="ARBA" id="ARBA00005046"/>
    </source>
</evidence>
<dbReference type="Gene3D" id="2.170.190.11">
    <property type="entry name" value="Molybdopterin biosynthesis moea protein, domain 3"/>
    <property type="match status" value="1"/>
</dbReference>
<dbReference type="FunFam" id="2.170.190.11:FF:000001">
    <property type="entry name" value="Molybdopterin molybdenumtransferase"/>
    <property type="match status" value="1"/>
</dbReference>
<evidence type="ECO:0000313" key="16">
    <source>
        <dbReference type="Proteomes" id="UP000243807"/>
    </source>
</evidence>
<comment type="similarity">
    <text evidence="4 13">Belongs to the MoeA family.</text>
</comment>
<dbReference type="InterPro" id="IPR038987">
    <property type="entry name" value="MoeA-like"/>
</dbReference>
<dbReference type="PROSITE" id="PS01079">
    <property type="entry name" value="MOCF_BIOSYNTHESIS_2"/>
    <property type="match status" value="1"/>
</dbReference>
<dbReference type="InterPro" id="IPR036135">
    <property type="entry name" value="MoeA_linker/N_sf"/>
</dbReference>
<dbReference type="CDD" id="cd00887">
    <property type="entry name" value="MoeA"/>
    <property type="match status" value="1"/>
</dbReference>
<sequence>MQTDTCDTDFDALVLTEEQARERVLTASTPVAGSERCPLTAALGRVLAAPIAAPFDVPPHRNSAMDGYALRASDQSPDTPLRIVGRSFAGHPFDAPVRAGECVQIMTGAVVPAGADTVVQQELTTVDGNALHLQRTLKQGANIRHPGEDLRRGQSVLEPGRLLTAADLGLLASLGLGEVDVLRLPRVAFFSTGDELRGIGETLGEGDIYDSNRYILHALLQRIGVDSVDLGRIPDRRDAVYAALDDASAQADVIITTGGASVGAADYVAHALRDLGEAEFWKIAIKPGRPLNFGRIGAALFFGLPGNPVSVMATFALFAAPCLRRLRGESVRPYRRLHATTRDALKKTPGRTDFQRGILHTEPDGSLSVSSTGLQGSHVLSSMSQADCFIRLPREAGPVAAGSTVDVVPFADLF</sequence>
<dbReference type="InterPro" id="IPR001453">
    <property type="entry name" value="MoaB/Mog_dom"/>
</dbReference>
<evidence type="ECO:0000256" key="7">
    <source>
        <dbReference type="ARBA" id="ARBA00022505"/>
    </source>
</evidence>
<keyword evidence="8 13" id="KW-0808">Transferase</keyword>
<evidence type="ECO:0000256" key="1">
    <source>
        <dbReference type="ARBA" id="ARBA00001946"/>
    </source>
</evidence>
<dbReference type="Pfam" id="PF03454">
    <property type="entry name" value="MoeA_C"/>
    <property type="match status" value="1"/>
</dbReference>
<evidence type="ECO:0000259" key="14">
    <source>
        <dbReference type="SMART" id="SM00852"/>
    </source>
</evidence>
<dbReference type="InterPro" id="IPR008284">
    <property type="entry name" value="MoCF_biosynth_CS"/>
</dbReference>
<dbReference type="Gene3D" id="2.40.340.10">
    <property type="entry name" value="MoeA, C-terminal, domain IV"/>
    <property type="match status" value="1"/>
</dbReference>
<evidence type="ECO:0000256" key="9">
    <source>
        <dbReference type="ARBA" id="ARBA00022723"/>
    </source>
</evidence>
<dbReference type="SMART" id="SM00852">
    <property type="entry name" value="MoCF_biosynth"/>
    <property type="match status" value="1"/>
</dbReference>
<keyword evidence="10 13" id="KW-0460">Magnesium</keyword>
<comment type="cofactor">
    <cofactor evidence="1 13">
        <name>Mg(2+)</name>
        <dbReference type="ChEBI" id="CHEBI:18420"/>
    </cofactor>
</comment>
<evidence type="ECO:0000256" key="11">
    <source>
        <dbReference type="ARBA" id="ARBA00023150"/>
    </source>
</evidence>
<dbReference type="Pfam" id="PF00994">
    <property type="entry name" value="MoCF_biosynth"/>
    <property type="match status" value="1"/>
</dbReference>
<dbReference type="EC" id="2.10.1.1" evidence="5 13"/>
<comment type="catalytic activity">
    <reaction evidence="12">
        <text>adenylyl-molybdopterin + molybdate = Mo-molybdopterin + AMP + H(+)</text>
        <dbReference type="Rhea" id="RHEA:35047"/>
        <dbReference type="ChEBI" id="CHEBI:15378"/>
        <dbReference type="ChEBI" id="CHEBI:36264"/>
        <dbReference type="ChEBI" id="CHEBI:62727"/>
        <dbReference type="ChEBI" id="CHEBI:71302"/>
        <dbReference type="ChEBI" id="CHEBI:456215"/>
        <dbReference type="EC" id="2.10.1.1"/>
    </reaction>
</comment>
<reference evidence="15 16" key="1">
    <citation type="submission" date="2017-01" db="EMBL/GenBank/DDBJ databases">
        <title>Draft sequence of Acidihalobacter ferrooxidans strain DSM 14175 (strain V8).</title>
        <authorList>
            <person name="Khaleque H.N."/>
            <person name="Ramsay J.P."/>
            <person name="Murphy R.J.T."/>
            <person name="Kaksonen A.H."/>
            <person name="Boxall N.J."/>
            <person name="Watkin E.L.J."/>
        </authorList>
    </citation>
    <scope>NUCLEOTIDE SEQUENCE [LARGE SCALE GENOMIC DNA]</scope>
    <source>
        <strain evidence="15 16">V8</strain>
    </source>
</reference>
<dbReference type="KEGG" id="afy:BW247_04130"/>
<dbReference type="InterPro" id="IPR005110">
    <property type="entry name" value="MoeA_linker/N"/>
</dbReference>
<dbReference type="GO" id="GO:0046872">
    <property type="term" value="F:metal ion binding"/>
    <property type="evidence" value="ECO:0007669"/>
    <property type="project" value="UniProtKB-UniRule"/>
</dbReference>
<dbReference type="InterPro" id="IPR036688">
    <property type="entry name" value="MoeA_C_domain_IV_sf"/>
</dbReference>
<dbReference type="FunFam" id="3.40.980.10:FF:000004">
    <property type="entry name" value="Molybdopterin molybdenumtransferase"/>
    <property type="match status" value="1"/>
</dbReference>
<name>A0A1P8UEZ5_9GAMM</name>
<organism evidence="15 16">
    <name type="scientific">Acidihalobacter ferrooxydans</name>
    <dbReference type="NCBI Taxonomy" id="1765967"/>
    <lineage>
        <taxon>Bacteria</taxon>
        <taxon>Pseudomonadati</taxon>
        <taxon>Pseudomonadota</taxon>
        <taxon>Gammaproteobacteria</taxon>
        <taxon>Chromatiales</taxon>
        <taxon>Ectothiorhodospiraceae</taxon>
        <taxon>Acidihalobacter</taxon>
    </lineage>
</organism>
<comment type="function">
    <text evidence="2 13">Catalyzes the insertion of molybdate into adenylated molybdopterin with the concomitant release of AMP.</text>
</comment>
<dbReference type="InterPro" id="IPR005111">
    <property type="entry name" value="MoeA_C_domain_IV"/>
</dbReference>
<protein>
    <recommendedName>
        <fullName evidence="6 13">Molybdopterin molybdenumtransferase</fullName>
        <ecNumber evidence="5 13">2.10.1.1</ecNumber>
    </recommendedName>
</protein>
<dbReference type="EMBL" id="CP019434">
    <property type="protein sequence ID" value="APZ42379.1"/>
    <property type="molecule type" value="Genomic_DNA"/>
</dbReference>
<dbReference type="GO" id="GO:0061599">
    <property type="term" value="F:molybdopterin molybdotransferase activity"/>
    <property type="evidence" value="ECO:0007669"/>
    <property type="project" value="UniProtKB-UniRule"/>
</dbReference>
<dbReference type="SUPFAM" id="SSF53218">
    <property type="entry name" value="Molybdenum cofactor biosynthesis proteins"/>
    <property type="match status" value="1"/>
</dbReference>
<evidence type="ECO:0000256" key="2">
    <source>
        <dbReference type="ARBA" id="ARBA00002901"/>
    </source>
</evidence>
<evidence type="ECO:0000256" key="12">
    <source>
        <dbReference type="ARBA" id="ARBA00047317"/>
    </source>
</evidence>
<feature type="domain" description="MoaB/Mog" evidence="14">
    <location>
        <begin position="188"/>
        <end position="325"/>
    </location>
</feature>
<dbReference type="OrthoDB" id="9804758at2"/>
<dbReference type="SUPFAM" id="SSF63867">
    <property type="entry name" value="MoeA C-terminal domain-like"/>
    <property type="match status" value="1"/>
</dbReference>
<evidence type="ECO:0000256" key="13">
    <source>
        <dbReference type="RuleBase" id="RU365090"/>
    </source>
</evidence>
<evidence type="ECO:0000256" key="8">
    <source>
        <dbReference type="ARBA" id="ARBA00022679"/>
    </source>
</evidence>
<keyword evidence="7 13" id="KW-0500">Molybdenum</keyword>
<dbReference type="GO" id="GO:0005829">
    <property type="term" value="C:cytosol"/>
    <property type="evidence" value="ECO:0007669"/>
    <property type="project" value="TreeGrafter"/>
</dbReference>
<dbReference type="UniPathway" id="UPA00344"/>
<dbReference type="Gene3D" id="3.40.980.10">
    <property type="entry name" value="MoaB/Mog-like domain"/>
    <property type="match status" value="1"/>
</dbReference>
<evidence type="ECO:0000256" key="10">
    <source>
        <dbReference type="ARBA" id="ARBA00022842"/>
    </source>
</evidence>
<dbReference type="FunFam" id="2.40.340.10:FF:000003">
    <property type="entry name" value="Molybdopterin molybdenumtransferase"/>
    <property type="match status" value="1"/>
</dbReference>
<evidence type="ECO:0000313" key="15">
    <source>
        <dbReference type="EMBL" id="APZ42379.1"/>
    </source>
</evidence>
<dbReference type="RefSeq" id="WP_076835952.1">
    <property type="nucleotide sequence ID" value="NZ_CP019434.1"/>
</dbReference>
<dbReference type="Proteomes" id="UP000243807">
    <property type="component" value="Chromosome"/>
</dbReference>
<evidence type="ECO:0000256" key="4">
    <source>
        <dbReference type="ARBA" id="ARBA00010763"/>
    </source>
</evidence>
<comment type="pathway">
    <text evidence="3 13">Cofactor biosynthesis; molybdopterin biosynthesis.</text>
</comment>
<proteinExistence type="inferred from homology"/>
<gene>
    <name evidence="15" type="ORF">BW247_04130</name>
</gene>
<keyword evidence="9 13" id="KW-0479">Metal-binding</keyword>